<feature type="transmembrane region" description="Helical" evidence="10">
    <location>
        <begin position="256"/>
        <end position="276"/>
    </location>
</feature>
<dbReference type="EMBL" id="MG859374">
    <property type="protein sequence ID" value="AXM05202.1"/>
    <property type="molecule type" value="mRNA"/>
</dbReference>
<organism evidence="11">
    <name type="scientific">Campoletis chlorideae</name>
    <dbReference type="NCBI Taxonomy" id="219166"/>
    <lineage>
        <taxon>Eukaryota</taxon>
        <taxon>Metazoa</taxon>
        <taxon>Ecdysozoa</taxon>
        <taxon>Arthropoda</taxon>
        <taxon>Hexapoda</taxon>
        <taxon>Insecta</taxon>
        <taxon>Pterygota</taxon>
        <taxon>Neoptera</taxon>
        <taxon>Endopterygota</taxon>
        <taxon>Hymenoptera</taxon>
        <taxon>Apocrita</taxon>
        <taxon>Ichneumonoidea</taxon>
        <taxon>Ichneumonidae</taxon>
        <taxon>Campopleginae</taxon>
        <taxon>Dusona group</taxon>
        <taxon>Campoletis</taxon>
    </lineage>
</organism>
<evidence type="ECO:0000256" key="1">
    <source>
        <dbReference type="ARBA" id="ARBA00004651"/>
    </source>
</evidence>
<name>A0A346D432_9HYME</name>
<evidence type="ECO:0000256" key="10">
    <source>
        <dbReference type="RuleBase" id="RU351113"/>
    </source>
</evidence>
<reference evidence="11" key="2">
    <citation type="submission" date="2018-01" db="EMBL/GenBank/DDBJ databases">
        <authorList>
            <person name="Gaut B.S."/>
            <person name="Morton B.R."/>
            <person name="Clegg M.T."/>
            <person name="Duvall M.R."/>
        </authorList>
    </citation>
    <scope>NUCLEOTIDE SEQUENCE</scope>
    <source>
        <strain evidence="11">CchlOR76</strain>
    </source>
</reference>
<keyword evidence="4 10" id="KW-0812">Transmembrane</keyword>
<feature type="transmembrane region" description="Helical" evidence="10">
    <location>
        <begin position="362"/>
        <end position="381"/>
    </location>
</feature>
<comment type="similarity">
    <text evidence="10">Belongs to the insect chemoreceptor superfamily. Heteromeric odorant receptor channel (TC 1.A.69) family.</text>
</comment>
<accession>A0A346D432</accession>
<dbReference type="GO" id="GO:0004984">
    <property type="term" value="F:olfactory receptor activity"/>
    <property type="evidence" value="ECO:0007669"/>
    <property type="project" value="InterPro"/>
</dbReference>
<keyword evidence="8 10" id="KW-0675">Receptor</keyword>
<keyword evidence="6 10" id="KW-1133">Transmembrane helix</keyword>
<feature type="transmembrane region" description="Helical" evidence="10">
    <location>
        <begin position="288"/>
        <end position="306"/>
    </location>
</feature>
<dbReference type="PANTHER" id="PTHR21137:SF35">
    <property type="entry name" value="ODORANT RECEPTOR 19A-RELATED"/>
    <property type="match status" value="1"/>
</dbReference>
<feature type="transmembrane region" description="Helical" evidence="10">
    <location>
        <begin position="77"/>
        <end position="99"/>
    </location>
</feature>
<dbReference type="Pfam" id="PF02949">
    <property type="entry name" value="7tm_6"/>
    <property type="match status" value="1"/>
</dbReference>
<evidence type="ECO:0000256" key="7">
    <source>
        <dbReference type="ARBA" id="ARBA00023136"/>
    </source>
</evidence>
<keyword evidence="2" id="KW-1003">Cell membrane</keyword>
<comment type="caution">
    <text evidence="10">Lacks conserved residue(s) required for the propagation of feature annotation.</text>
</comment>
<evidence type="ECO:0000256" key="9">
    <source>
        <dbReference type="ARBA" id="ARBA00023224"/>
    </source>
</evidence>
<reference evidence="11" key="1">
    <citation type="journal article" date="2018" name="Insect Mol. Biol.">
        <title>An odorant receptor mediates the attractiveness of cis-jasmone to Campoletis chlorideae, the endoparasitoid of Helicoverpa armigera.</title>
        <authorList>
            <person name="Sun Y.L."/>
            <person name="Dong J.F."/>
            <person name="Ning C."/>
            <person name="Ding P.P."/>
            <person name="Huang L.Q."/>
            <person name="Sun J.G."/>
            <person name="Wang C.Z."/>
        </authorList>
    </citation>
    <scope>NUCLEOTIDE SEQUENCE</scope>
    <source>
        <strain evidence="11">CchlOR76</strain>
    </source>
</reference>
<keyword evidence="9 10" id="KW-0807">Transducer</keyword>
<keyword evidence="3 10" id="KW-0716">Sensory transduction</keyword>
<sequence length="387" mass="43918">MDEAHRDSHNPCSMVSLSRAVEFTKWSVILVCTWPPSKGATMCQTIRADIAWCLSFLSVFCLLIPLSFSIYKYRTDSIIMTQSTGLTCACIMIIIKTLVLRIHRNKCQLLIDEMEEFINSCNEKEKQVLQSYVDKCWIFYGCVTIINYMGAVPVIFGPFVYPHQRFPTFAVYPFPVETGIIAHIVFIHQCFTGLQCSAAFTIDCQMALLMWFAGARLEILARQIKHVDDPCKFRSFVQKHQRLLSYVNQVSGTMCYIALATTFICSLASVMFSLQLVGNQPLAIRMQYGPATIVALVNLLICAWPTENIIRVCDLIGTNIYNTPWFEMSPKLSKGLIMILQRTQRGIRVSIGGFLPALSFRFYASFLSAVFSYFTTIRLVIMSDTDL</sequence>
<dbReference type="GO" id="GO:0005549">
    <property type="term" value="F:odorant binding"/>
    <property type="evidence" value="ECO:0007669"/>
    <property type="project" value="InterPro"/>
</dbReference>
<dbReference type="GO" id="GO:0005886">
    <property type="term" value="C:plasma membrane"/>
    <property type="evidence" value="ECO:0007669"/>
    <property type="project" value="UniProtKB-SubCell"/>
</dbReference>
<dbReference type="AlphaFoldDB" id="A0A346D432"/>
<evidence type="ECO:0000256" key="4">
    <source>
        <dbReference type="ARBA" id="ARBA00022692"/>
    </source>
</evidence>
<proteinExistence type="evidence at transcript level"/>
<dbReference type="InterPro" id="IPR004117">
    <property type="entry name" value="7tm6_olfct_rcpt"/>
</dbReference>
<dbReference type="GO" id="GO:0007165">
    <property type="term" value="P:signal transduction"/>
    <property type="evidence" value="ECO:0007669"/>
    <property type="project" value="UniProtKB-KW"/>
</dbReference>
<feature type="transmembrane region" description="Helical" evidence="10">
    <location>
        <begin position="137"/>
        <end position="161"/>
    </location>
</feature>
<comment type="subcellular location">
    <subcellularLocation>
        <location evidence="1 10">Cell membrane</location>
        <topology evidence="1 10">Multi-pass membrane protein</topology>
    </subcellularLocation>
</comment>
<protein>
    <recommendedName>
        <fullName evidence="10">Odorant receptor</fullName>
    </recommendedName>
</protein>
<keyword evidence="5 10" id="KW-0552">Olfaction</keyword>
<evidence type="ECO:0000256" key="5">
    <source>
        <dbReference type="ARBA" id="ARBA00022725"/>
    </source>
</evidence>
<evidence type="ECO:0000256" key="8">
    <source>
        <dbReference type="ARBA" id="ARBA00023170"/>
    </source>
</evidence>
<evidence type="ECO:0000256" key="6">
    <source>
        <dbReference type="ARBA" id="ARBA00022989"/>
    </source>
</evidence>
<keyword evidence="7 10" id="KW-0472">Membrane</keyword>
<evidence type="ECO:0000256" key="2">
    <source>
        <dbReference type="ARBA" id="ARBA00022475"/>
    </source>
</evidence>
<feature type="transmembrane region" description="Helical" evidence="10">
    <location>
        <begin position="50"/>
        <end position="71"/>
    </location>
</feature>
<dbReference type="PANTHER" id="PTHR21137">
    <property type="entry name" value="ODORANT RECEPTOR"/>
    <property type="match status" value="1"/>
</dbReference>
<evidence type="ECO:0000313" key="11">
    <source>
        <dbReference type="EMBL" id="AXM05202.1"/>
    </source>
</evidence>
<evidence type="ECO:0000256" key="3">
    <source>
        <dbReference type="ARBA" id="ARBA00022606"/>
    </source>
</evidence>